<protein>
    <submittedName>
        <fullName evidence="3">Uncharacterized protein LOC125421765</fullName>
    </submittedName>
</protein>
<keyword evidence="2" id="KW-1185">Reference proteome</keyword>
<feature type="region of interest" description="Disordered" evidence="1">
    <location>
        <begin position="1"/>
        <end position="129"/>
    </location>
</feature>
<dbReference type="RefSeq" id="XP_048327185.1">
    <property type="nucleotide sequence ID" value="XM_048471228.2"/>
</dbReference>
<dbReference type="GeneID" id="125421765"/>
<evidence type="ECO:0000256" key="1">
    <source>
        <dbReference type="SAM" id="MobiDB-lite"/>
    </source>
</evidence>
<accession>A0ABM3IFC3</accession>
<evidence type="ECO:0000313" key="3">
    <source>
        <dbReference type="RefSeq" id="XP_048327185.1"/>
    </source>
</evidence>
<proteinExistence type="predicted"/>
<evidence type="ECO:0000313" key="2">
    <source>
        <dbReference type="Proteomes" id="UP001652623"/>
    </source>
</evidence>
<feature type="compositionally biased region" description="Basic and acidic residues" evidence="1">
    <location>
        <begin position="28"/>
        <end position="97"/>
    </location>
</feature>
<name>A0ABM3IFC3_ZIZJJ</name>
<feature type="compositionally biased region" description="Basic and acidic residues" evidence="1">
    <location>
        <begin position="1"/>
        <end position="21"/>
    </location>
</feature>
<organism evidence="2 3">
    <name type="scientific">Ziziphus jujuba</name>
    <name type="common">Chinese jujube</name>
    <name type="synonym">Ziziphus sativa</name>
    <dbReference type="NCBI Taxonomy" id="326968"/>
    <lineage>
        <taxon>Eukaryota</taxon>
        <taxon>Viridiplantae</taxon>
        <taxon>Streptophyta</taxon>
        <taxon>Embryophyta</taxon>
        <taxon>Tracheophyta</taxon>
        <taxon>Spermatophyta</taxon>
        <taxon>Magnoliopsida</taxon>
        <taxon>eudicotyledons</taxon>
        <taxon>Gunneridae</taxon>
        <taxon>Pentapetalae</taxon>
        <taxon>rosids</taxon>
        <taxon>fabids</taxon>
        <taxon>Rosales</taxon>
        <taxon>Rhamnaceae</taxon>
        <taxon>Paliureae</taxon>
        <taxon>Ziziphus</taxon>
    </lineage>
</organism>
<dbReference type="Proteomes" id="UP001652623">
    <property type="component" value="Chromosome 4"/>
</dbReference>
<sequence>MVMRGMDDRSSERRDYGDRCKRYNCSSERSDYRGNNRGERQRHRDDGKEQCYDYDGEYGRKRSRYESSKRGPEKLAMEEEMENLRKEQAKAERENKLKREKRVRQQQRVSTPGLRQVTSTYLRPKKLGL</sequence>
<reference evidence="3" key="1">
    <citation type="submission" date="2025-08" db="UniProtKB">
        <authorList>
            <consortium name="RefSeq"/>
        </authorList>
    </citation>
    <scope>IDENTIFICATION</scope>
    <source>
        <tissue evidence="3">Seedling</tissue>
    </source>
</reference>
<gene>
    <name evidence="3" type="primary">LOC125421765</name>
</gene>